<name>A0A4Y8L2F5_9BACT</name>
<dbReference type="Proteomes" id="UP000297861">
    <property type="component" value="Unassembled WGS sequence"/>
</dbReference>
<feature type="signal peptide" evidence="1">
    <location>
        <begin position="1"/>
        <end position="24"/>
    </location>
</feature>
<comment type="caution">
    <text evidence="2">The sequence shown here is derived from an EMBL/GenBank/DDBJ whole genome shotgun (WGS) entry which is preliminary data.</text>
</comment>
<dbReference type="OrthoDB" id="1098367at2"/>
<evidence type="ECO:0000313" key="3">
    <source>
        <dbReference type="Proteomes" id="UP000297861"/>
    </source>
</evidence>
<proteinExistence type="predicted"/>
<evidence type="ECO:0000313" key="2">
    <source>
        <dbReference type="EMBL" id="TFD96228.1"/>
    </source>
</evidence>
<reference evidence="2 3" key="1">
    <citation type="submission" date="2019-03" db="EMBL/GenBank/DDBJ databases">
        <title>San Antonio Military Medical Center submission to MRSN (WRAIR), pending publication.</title>
        <authorList>
            <person name="Blyth D.M."/>
            <person name="Mccarthy S.L."/>
            <person name="Schall S.E."/>
            <person name="Stam J.A."/>
            <person name="Ong A.C."/>
            <person name="Mcgann P.T."/>
        </authorList>
    </citation>
    <scope>NUCLEOTIDE SEQUENCE [LARGE SCALE GENOMIC DNA]</scope>
    <source>
        <strain evidence="2 3">MRSN571793</strain>
    </source>
</reference>
<keyword evidence="3" id="KW-1185">Reference proteome</keyword>
<sequence>MRRLMQYIPMIAMALLFLAFSPQAKGQALKTNVPFTLVGSPNFGIEWSVGRQLTLNVDAMWLPYLFKKDEEVFRALIGSIDFRYYVNPKYYYTNDLWDGFYIGPYGMMGNFNIGLKDKDPEKTSYRRKGWGISAGLTGGYKFYLSSRFRIDANICIGYANLQYDKYQLGGEYADFKLESKKTKGYVGPTKIGVSLVYNIFR</sequence>
<evidence type="ECO:0000256" key="1">
    <source>
        <dbReference type="SAM" id="SignalP"/>
    </source>
</evidence>
<dbReference type="RefSeq" id="WP_134436533.1">
    <property type="nucleotide sequence ID" value="NZ_AP028867.1"/>
</dbReference>
<dbReference type="InterPro" id="IPR021958">
    <property type="entry name" value="DUF3575"/>
</dbReference>
<organism evidence="2 3">
    <name type="scientific">Dysgonomonas capnocytophagoides</name>
    <dbReference type="NCBI Taxonomy" id="45254"/>
    <lineage>
        <taxon>Bacteria</taxon>
        <taxon>Pseudomonadati</taxon>
        <taxon>Bacteroidota</taxon>
        <taxon>Bacteroidia</taxon>
        <taxon>Bacteroidales</taxon>
        <taxon>Dysgonomonadaceae</taxon>
        <taxon>Dysgonomonas</taxon>
    </lineage>
</organism>
<dbReference type="SUPFAM" id="SSF103515">
    <property type="entry name" value="Autotransporter"/>
    <property type="match status" value="1"/>
</dbReference>
<accession>A0A4Y8L2F5</accession>
<dbReference type="Pfam" id="PF12099">
    <property type="entry name" value="DUF3575"/>
    <property type="match status" value="1"/>
</dbReference>
<gene>
    <name evidence="2" type="ORF">E2605_11595</name>
</gene>
<keyword evidence="1" id="KW-0732">Signal</keyword>
<dbReference type="EMBL" id="SOML01000006">
    <property type="protein sequence ID" value="TFD96228.1"/>
    <property type="molecule type" value="Genomic_DNA"/>
</dbReference>
<dbReference type="Gene3D" id="2.40.128.130">
    <property type="entry name" value="Autotransporter beta-domain"/>
    <property type="match status" value="1"/>
</dbReference>
<dbReference type="InterPro" id="IPR036709">
    <property type="entry name" value="Autotransporte_beta_dom_sf"/>
</dbReference>
<feature type="chain" id="PRO_5021444770" evidence="1">
    <location>
        <begin position="25"/>
        <end position="201"/>
    </location>
</feature>
<dbReference type="STRING" id="1121485.GCA_000426485_00665"/>
<dbReference type="AlphaFoldDB" id="A0A4Y8L2F5"/>
<protein>
    <submittedName>
        <fullName evidence="2">DUF3575 domain-containing protein</fullName>
    </submittedName>
</protein>